<dbReference type="EMBL" id="ML987209">
    <property type="protein sequence ID" value="KAF2242122.1"/>
    <property type="molecule type" value="Genomic_DNA"/>
</dbReference>
<feature type="binding site" evidence="8">
    <location>
        <position position="83"/>
    </location>
    <ligand>
        <name>Zn(2+)</name>
        <dbReference type="ChEBI" id="CHEBI:29105"/>
        <label>2</label>
    </ligand>
</feature>
<dbReference type="Proteomes" id="UP000800094">
    <property type="component" value="Unassembled WGS sequence"/>
</dbReference>
<protein>
    <recommendedName>
        <fullName evidence="7">DNA-directed RNA polymerase subunit</fullName>
    </recommendedName>
</protein>
<feature type="binding site" evidence="8">
    <location>
        <position position="111"/>
    </location>
    <ligand>
        <name>Zn(2+)</name>
        <dbReference type="ChEBI" id="CHEBI:29105"/>
        <label>2</label>
    </ligand>
</feature>
<dbReference type="AlphaFoldDB" id="A0A6A6HWL9"/>
<dbReference type="PROSITE" id="PS51133">
    <property type="entry name" value="ZF_TFIIS_2"/>
    <property type="match status" value="1"/>
</dbReference>
<evidence type="ECO:0000313" key="13">
    <source>
        <dbReference type="Proteomes" id="UP000800094"/>
    </source>
</evidence>
<dbReference type="Gene3D" id="2.20.25.10">
    <property type="match status" value="1"/>
</dbReference>
<evidence type="ECO:0000313" key="12">
    <source>
        <dbReference type="EMBL" id="KAF2242122.1"/>
    </source>
</evidence>
<keyword evidence="13" id="KW-1185">Reference proteome</keyword>
<evidence type="ECO:0000256" key="2">
    <source>
        <dbReference type="ARBA" id="ARBA00022478"/>
    </source>
</evidence>
<dbReference type="GO" id="GO:0003899">
    <property type="term" value="F:DNA-directed RNA polymerase activity"/>
    <property type="evidence" value="ECO:0007669"/>
    <property type="project" value="InterPro"/>
</dbReference>
<organism evidence="12 13">
    <name type="scientific">Trematosphaeria pertusa</name>
    <dbReference type="NCBI Taxonomy" id="390896"/>
    <lineage>
        <taxon>Eukaryota</taxon>
        <taxon>Fungi</taxon>
        <taxon>Dikarya</taxon>
        <taxon>Ascomycota</taxon>
        <taxon>Pezizomycotina</taxon>
        <taxon>Dothideomycetes</taxon>
        <taxon>Pleosporomycetidae</taxon>
        <taxon>Pleosporales</taxon>
        <taxon>Massarineae</taxon>
        <taxon>Trematosphaeriaceae</taxon>
        <taxon>Trematosphaeria</taxon>
    </lineage>
</organism>
<dbReference type="CDD" id="cd10507">
    <property type="entry name" value="Zn-ribbon_RPA12"/>
    <property type="match status" value="1"/>
</dbReference>
<keyword evidence="4 9" id="KW-0863">Zinc-finger</keyword>
<name>A0A6A6HWL9_9PLEO</name>
<feature type="region of interest" description="Disordered" evidence="10">
    <location>
        <begin position="43"/>
        <end position="82"/>
    </location>
</feature>
<dbReference type="SUPFAM" id="SSF57783">
    <property type="entry name" value="Zinc beta-ribbon"/>
    <property type="match status" value="1"/>
</dbReference>
<comment type="similarity">
    <text evidence="7">Belongs to the archaeal rpoM/eukaryotic RPA12/RPB9/RPC11 RNA polymerase family.</text>
</comment>
<keyword evidence="2 7" id="KW-0240">DNA-directed RNA polymerase</keyword>
<dbReference type="InterPro" id="IPR034004">
    <property type="entry name" value="Zn_ribbon_RPA12_C"/>
</dbReference>
<proteinExistence type="inferred from homology"/>
<keyword evidence="3 8" id="KW-0479">Metal-binding</keyword>
<dbReference type="GeneID" id="54578611"/>
<evidence type="ECO:0000256" key="1">
    <source>
        <dbReference type="ARBA" id="ARBA00004604"/>
    </source>
</evidence>
<evidence type="ECO:0000256" key="9">
    <source>
        <dbReference type="PIRSR" id="PIRSR005586-2"/>
    </source>
</evidence>
<feature type="binding site" evidence="8">
    <location>
        <position position="32"/>
    </location>
    <ligand>
        <name>Zn(2+)</name>
        <dbReference type="ChEBI" id="CHEBI:29105"/>
        <label>1</label>
    </ligand>
</feature>
<feature type="binding site" evidence="8">
    <location>
        <position position="114"/>
    </location>
    <ligand>
        <name>Zn(2+)</name>
        <dbReference type="ChEBI" id="CHEBI:29105"/>
        <label>2</label>
    </ligand>
</feature>
<dbReference type="GO" id="GO:0003676">
    <property type="term" value="F:nucleic acid binding"/>
    <property type="evidence" value="ECO:0007669"/>
    <property type="project" value="InterPro"/>
</dbReference>
<keyword evidence="6 7" id="KW-0539">Nucleus</keyword>
<feature type="binding site" evidence="8">
    <location>
        <position position="10"/>
    </location>
    <ligand>
        <name>Zn(2+)</name>
        <dbReference type="ChEBI" id="CHEBI:29105"/>
        <label>1</label>
    </ligand>
</feature>
<feature type="domain" description="TFIIS-type" evidence="11">
    <location>
        <begin position="79"/>
        <end position="119"/>
    </location>
</feature>
<dbReference type="SMART" id="SM00440">
    <property type="entry name" value="ZnF_C2C2"/>
    <property type="match status" value="1"/>
</dbReference>
<evidence type="ECO:0000259" key="11">
    <source>
        <dbReference type="PROSITE" id="PS51133"/>
    </source>
</evidence>
<dbReference type="PIRSF" id="PIRSF005586">
    <property type="entry name" value="RNApol_RpoM"/>
    <property type="match status" value="1"/>
</dbReference>
<feature type="binding site" evidence="8">
    <location>
        <position position="86"/>
    </location>
    <ligand>
        <name>Zn(2+)</name>
        <dbReference type="ChEBI" id="CHEBI:29105"/>
        <label>2</label>
    </ligand>
</feature>
<keyword evidence="5 8" id="KW-0862">Zinc</keyword>
<dbReference type="RefSeq" id="XP_033677126.1">
    <property type="nucleotide sequence ID" value="XM_033825281.1"/>
</dbReference>
<dbReference type="OrthoDB" id="10056816at2759"/>
<feature type="binding site" evidence="8">
    <location>
        <position position="29"/>
    </location>
    <ligand>
        <name>Zn(2+)</name>
        <dbReference type="ChEBI" id="CHEBI:29105"/>
        <label>1</label>
    </ligand>
</feature>
<evidence type="ECO:0000256" key="6">
    <source>
        <dbReference type="ARBA" id="ARBA00023242"/>
    </source>
</evidence>
<feature type="zinc finger region" description="C4-type" evidence="9">
    <location>
        <begin position="10"/>
        <end position="32"/>
    </location>
</feature>
<reference evidence="12" key="1">
    <citation type="journal article" date="2020" name="Stud. Mycol.">
        <title>101 Dothideomycetes genomes: a test case for predicting lifestyles and emergence of pathogens.</title>
        <authorList>
            <person name="Haridas S."/>
            <person name="Albert R."/>
            <person name="Binder M."/>
            <person name="Bloem J."/>
            <person name="Labutti K."/>
            <person name="Salamov A."/>
            <person name="Andreopoulos B."/>
            <person name="Baker S."/>
            <person name="Barry K."/>
            <person name="Bills G."/>
            <person name="Bluhm B."/>
            <person name="Cannon C."/>
            <person name="Castanera R."/>
            <person name="Culley D."/>
            <person name="Daum C."/>
            <person name="Ezra D."/>
            <person name="Gonzalez J."/>
            <person name="Henrissat B."/>
            <person name="Kuo A."/>
            <person name="Liang C."/>
            <person name="Lipzen A."/>
            <person name="Lutzoni F."/>
            <person name="Magnuson J."/>
            <person name="Mondo S."/>
            <person name="Nolan M."/>
            <person name="Ohm R."/>
            <person name="Pangilinan J."/>
            <person name="Park H.-J."/>
            <person name="Ramirez L."/>
            <person name="Alfaro M."/>
            <person name="Sun H."/>
            <person name="Tritt A."/>
            <person name="Yoshinaga Y."/>
            <person name="Zwiers L.-H."/>
            <person name="Turgeon B."/>
            <person name="Goodwin S."/>
            <person name="Spatafora J."/>
            <person name="Crous P."/>
            <person name="Grigoriev I."/>
        </authorList>
    </citation>
    <scope>NUCLEOTIDE SEQUENCE</scope>
    <source>
        <strain evidence="12">CBS 122368</strain>
    </source>
</reference>
<accession>A0A6A6HWL9</accession>
<dbReference type="GO" id="GO:0006363">
    <property type="term" value="P:termination of RNA polymerase I transcription"/>
    <property type="evidence" value="ECO:0007669"/>
    <property type="project" value="TreeGrafter"/>
</dbReference>
<evidence type="ECO:0000256" key="7">
    <source>
        <dbReference type="PIRNR" id="PIRNR005586"/>
    </source>
</evidence>
<evidence type="ECO:0000256" key="5">
    <source>
        <dbReference type="ARBA" id="ARBA00022833"/>
    </source>
</evidence>
<evidence type="ECO:0000256" key="10">
    <source>
        <dbReference type="SAM" id="MobiDB-lite"/>
    </source>
</evidence>
<dbReference type="Pfam" id="PF01096">
    <property type="entry name" value="Zn_ribbon_TFIIS"/>
    <property type="match status" value="1"/>
</dbReference>
<dbReference type="GO" id="GO:0005736">
    <property type="term" value="C:RNA polymerase I complex"/>
    <property type="evidence" value="ECO:0007669"/>
    <property type="project" value="TreeGrafter"/>
</dbReference>
<dbReference type="PANTHER" id="PTHR11239">
    <property type="entry name" value="DNA-DIRECTED RNA POLYMERASE"/>
    <property type="match status" value="1"/>
</dbReference>
<evidence type="ECO:0000256" key="8">
    <source>
        <dbReference type="PIRSR" id="PIRSR005586-1"/>
    </source>
</evidence>
<dbReference type="InterPro" id="IPR001222">
    <property type="entry name" value="Znf_TFIIS"/>
</dbReference>
<evidence type="ECO:0000256" key="3">
    <source>
        <dbReference type="ARBA" id="ARBA00022723"/>
    </source>
</evidence>
<keyword evidence="7" id="KW-0804">Transcription</keyword>
<sequence length="122" mass="13958">MALVGTLLFCTDCGNLLDREPPNLKKITCKVCQCNNSNRWPLTTQTSSRPDAFPSTLQRKHHGKIQTVDPNDADSWPKTSQTCPRCDNPEMYFREMQLRGADEGSTIFYRCTKCDYMSRTDN</sequence>
<dbReference type="GO" id="GO:0008270">
    <property type="term" value="F:zinc ion binding"/>
    <property type="evidence" value="ECO:0007669"/>
    <property type="project" value="UniProtKB-KW"/>
</dbReference>
<feature type="binding site" evidence="8">
    <location>
        <position position="13"/>
    </location>
    <ligand>
        <name>Zn(2+)</name>
        <dbReference type="ChEBI" id="CHEBI:29105"/>
        <label>1</label>
    </ligand>
</feature>
<gene>
    <name evidence="12" type="ORF">BU26DRAFT_468182</name>
</gene>
<dbReference type="PANTHER" id="PTHR11239:SF14">
    <property type="entry name" value="DNA-DIRECTED RNA POLYMERASE I SUBUNIT RPA12"/>
    <property type="match status" value="1"/>
</dbReference>
<dbReference type="InterPro" id="IPR012164">
    <property type="entry name" value="Rpa12/Rpb9/Rpc10/TFS"/>
</dbReference>
<comment type="function">
    <text evidence="7">DNA-dependent RNA polymerase catalyzes the transcription of DNA into RNA using the four ribonucleoside triphosphates as substrates.</text>
</comment>
<evidence type="ECO:0000256" key="4">
    <source>
        <dbReference type="ARBA" id="ARBA00022771"/>
    </source>
</evidence>
<comment type="subcellular location">
    <subcellularLocation>
        <location evidence="1">Nucleus</location>
        <location evidence="1">Nucleolus</location>
    </subcellularLocation>
</comment>